<dbReference type="NCBIfam" id="TIGR00229">
    <property type="entry name" value="sensory_box"/>
    <property type="match status" value="3"/>
</dbReference>
<evidence type="ECO:0000256" key="1">
    <source>
        <dbReference type="ARBA" id="ARBA00000085"/>
    </source>
</evidence>
<keyword evidence="5" id="KW-0418">Kinase</keyword>
<proteinExistence type="predicted"/>
<keyword evidence="4" id="KW-0808">Transferase</keyword>
<feature type="non-terminal residue" evidence="9">
    <location>
        <position position="432"/>
    </location>
</feature>
<dbReference type="InterPro" id="IPR013656">
    <property type="entry name" value="PAS_4"/>
</dbReference>
<name>A0A0F9HNR4_9ZZZZ</name>
<dbReference type="PROSITE" id="PS50113">
    <property type="entry name" value="PAC"/>
    <property type="match status" value="2"/>
</dbReference>
<dbReference type="Gene3D" id="3.30.450.20">
    <property type="entry name" value="PAS domain"/>
    <property type="match status" value="3"/>
</dbReference>
<reference evidence="9" key="1">
    <citation type="journal article" date="2015" name="Nature">
        <title>Complex archaea that bridge the gap between prokaryotes and eukaryotes.</title>
        <authorList>
            <person name="Spang A."/>
            <person name="Saw J.H."/>
            <person name="Jorgensen S.L."/>
            <person name="Zaremba-Niedzwiedzka K."/>
            <person name="Martijn J."/>
            <person name="Lind A.E."/>
            <person name="van Eijk R."/>
            <person name="Schleper C."/>
            <person name="Guy L."/>
            <person name="Ettema T.J."/>
        </authorList>
    </citation>
    <scope>NUCLEOTIDE SEQUENCE</scope>
</reference>
<feature type="coiled-coil region" evidence="6">
    <location>
        <begin position="250"/>
        <end position="288"/>
    </location>
</feature>
<keyword evidence="3" id="KW-0597">Phosphoprotein</keyword>
<dbReference type="SMART" id="SM00091">
    <property type="entry name" value="PAS"/>
    <property type="match status" value="3"/>
</dbReference>
<gene>
    <name evidence="9" type="ORF">LCGC14_1976020</name>
</gene>
<evidence type="ECO:0000259" key="8">
    <source>
        <dbReference type="PROSITE" id="PS50113"/>
    </source>
</evidence>
<feature type="domain" description="PAC" evidence="8">
    <location>
        <begin position="208"/>
        <end position="259"/>
    </location>
</feature>
<dbReference type="SUPFAM" id="SSF55785">
    <property type="entry name" value="PYP-like sensor domain (PAS domain)"/>
    <property type="match status" value="3"/>
</dbReference>
<dbReference type="PANTHER" id="PTHR43304:SF1">
    <property type="entry name" value="PAC DOMAIN-CONTAINING PROTEIN"/>
    <property type="match status" value="1"/>
</dbReference>
<evidence type="ECO:0000256" key="4">
    <source>
        <dbReference type="ARBA" id="ARBA00022679"/>
    </source>
</evidence>
<dbReference type="EMBL" id="LAZR01022016">
    <property type="protein sequence ID" value="KKL83310.1"/>
    <property type="molecule type" value="Genomic_DNA"/>
</dbReference>
<feature type="domain" description="PAC" evidence="8">
    <location>
        <begin position="83"/>
        <end position="135"/>
    </location>
</feature>
<dbReference type="AlphaFoldDB" id="A0A0F9HNR4"/>
<keyword evidence="6" id="KW-0175">Coiled coil</keyword>
<dbReference type="GO" id="GO:0004673">
    <property type="term" value="F:protein histidine kinase activity"/>
    <property type="evidence" value="ECO:0007669"/>
    <property type="project" value="UniProtKB-EC"/>
</dbReference>
<comment type="catalytic activity">
    <reaction evidence="1">
        <text>ATP + protein L-histidine = ADP + protein N-phospho-L-histidine.</text>
        <dbReference type="EC" id="2.7.13.3"/>
    </reaction>
</comment>
<dbReference type="Pfam" id="PF08448">
    <property type="entry name" value="PAS_4"/>
    <property type="match status" value="1"/>
</dbReference>
<dbReference type="InterPro" id="IPR052162">
    <property type="entry name" value="Sensor_kinase/Photoreceptor"/>
</dbReference>
<dbReference type="InterPro" id="IPR000014">
    <property type="entry name" value="PAS"/>
</dbReference>
<evidence type="ECO:0000256" key="2">
    <source>
        <dbReference type="ARBA" id="ARBA00012438"/>
    </source>
</evidence>
<evidence type="ECO:0000259" key="7">
    <source>
        <dbReference type="PROSITE" id="PS50112"/>
    </source>
</evidence>
<dbReference type="InterPro" id="IPR035965">
    <property type="entry name" value="PAS-like_dom_sf"/>
</dbReference>
<evidence type="ECO:0000256" key="5">
    <source>
        <dbReference type="ARBA" id="ARBA00022777"/>
    </source>
</evidence>
<evidence type="ECO:0000313" key="9">
    <source>
        <dbReference type="EMBL" id="KKL83310.1"/>
    </source>
</evidence>
<organism evidence="9">
    <name type="scientific">marine sediment metagenome</name>
    <dbReference type="NCBI Taxonomy" id="412755"/>
    <lineage>
        <taxon>unclassified sequences</taxon>
        <taxon>metagenomes</taxon>
        <taxon>ecological metagenomes</taxon>
    </lineage>
</organism>
<dbReference type="PROSITE" id="PS50112">
    <property type="entry name" value="PAS"/>
    <property type="match status" value="2"/>
</dbReference>
<dbReference type="Pfam" id="PF13426">
    <property type="entry name" value="PAS_9"/>
    <property type="match status" value="1"/>
</dbReference>
<dbReference type="CDD" id="cd00130">
    <property type="entry name" value="PAS"/>
    <property type="match status" value="2"/>
</dbReference>
<dbReference type="PANTHER" id="PTHR43304">
    <property type="entry name" value="PHYTOCHROME-LIKE PROTEIN CPH1"/>
    <property type="match status" value="1"/>
</dbReference>
<dbReference type="Pfam" id="PF12860">
    <property type="entry name" value="PAS_7"/>
    <property type="match status" value="1"/>
</dbReference>
<dbReference type="InterPro" id="IPR000700">
    <property type="entry name" value="PAS-assoc_C"/>
</dbReference>
<feature type="domain" description="PAS" evidence="7">
    <location>
        <begin position="285"/>
        <end position="339"/>
    </location>
</feature>
<comment type="caution">
    <text evidence="9">The sequence shown here is derived from an EMBL/GenBank/DDBJ whole genome shotgun (WGS) entry which is preliminary data.</text>
</comment>
<dbReference type="EC" id="2.7.13.3" evidence="2"/>
<evidence type="ECO:0000256" key="3">
    <source>
        <dbReference type="ARBA" id="ARBA00022553"/>
    </source>
</evidence>
<evidence type="ECO:0000256" key="6">
    <source>
        <dbReference type="SAM" id="Coils"/>
    </source>
</evidence>
<feature type="domain" description="PAS" evidence="7">
    <location>
        <begin position="136"/>
        <end position="206"/>
    </location>
</feature>
<sequence length="432" mass="50230">MTSVSKENYNPEEYLLDTLNDLDIGFVKVSNDGTILNHNLAFIKIFGFNPEKDLNGTKILDYWLNSEERNKFREILYKDGIVKKYVASAKKVDGEKSFLQLNIKLNKNSKGEIISSEGTFVDVTKRIRTEQELKESEERFRKIIENAPFGYYRVGKDGLWQYVNPVWEKMHDYSLQEVVGKSFEITQPENAKEQARSYVQRVLSGESMAGEFGRTKKGGTVEYHAFNIQPIYQEGEIIAIEGFINDITELKEAQQRLIVSESNLRKLNNELEQIIDERTKELKESEGILRSTLDSAADGILVVDEKGQIKHINSRFTDMWHIPKDLITERDDQKLLDYVLNQLKDPKAFLSKVDQLYRSASEDFDTLYFTDGRIFERFFSPLVLEAEIKGRVWSFRDITKRKESEETLKESERRLKEAQALGKIGYWEFDIT</sequence>
<protein>
    <recommendedName>
        <fullName evidence="2">histidine kinase</fullName>
        <ecNumber evidence="2">2.7.13.3</ecNumber>
    </recommendedName>
</protein>
<accession>A0A0F9HNR4</accession>